<gene>
    <name evidence="3" type="ORF">O181_099563</name>
</gene>
<keyword evidence="4" id="KW-1185">Reference proteome</keyword>
<evidence type="ECO:0000313" key="3">
    <source>
        <dbReference type="EMBL" id="MBW0559848.1"/>
    </source>
</evidence>
<feature type="compositionally biased region" description="Polar residues" evidence="2">
    <location>
        <begin position="1"/>
        <end position="15"/>
    </location>
</feature>
<accession>A0A9Q3PF93</accession>
<dbReference type="AlphaFoldDB" id="A0A9Q3PF93"/>
<organism evidence="3 4">
    <name type="scientific">Austropuccinia psidii MF-1</name>
    <dbReference type="NCBI Taxonomy" id="1389203"/>
    <lineage>
        <taxon>Eukaryota</taxon>
        <taxon>Fungi</taxon>
        <taxon>Dikarya</taxon>
        <taxon>Basidiomycota</taxon>
        <taxon>Pucciniomycotina</taxon>
        <taxon>Pucciniomycetes</taxon>
        <taxon>Pucciniales</taxon>
        <taxon>Sphaerophragmiaceae</taxon>
        <taxon>Austropuccinia</taxon>
    </lineage>
</organism>
<comment type="caution">
    <text evidence="3">The sequence shown here is derived from an EMBL/GenBank/DDBJ whole genome shotgun (WGS) entry which is preliminary data.</text>
</comment>
<evidence type="ECO:0000256" key="2">
    <source>
        <dbReference type="SAM" id="MobiDB-lite"/>
    </source>
</evidence>
<keyword evidence="1" id="KW-0175">Coiled coil</keyword>
<feature type="region of interest" description="Disordered" evidence="2">
    <location>
        <begin position="1"/>
        <end position="25"/>
    </location>
</feature>
<dbReference type="EMBL" id="AVOT02068731">
    <property type="protein sequence ID" value="MBW0559848.1"/>
    <property type="molecule type" value="Genomic_DNA"/>
</dbReference>
<feature type="coiled-coil region" evidence="1">
    <location>
        <begin position="129"/>
        <end position="156"/>
    </location>
</feature>
<evidence type="ECO:0000313" key="4">
    <source>
        <dbReference type="Proteomes" id="UP000765509"/>
    </source>
</evidence>
<protein>
    <submittedName>
        <fullName evidence="3">Uncharacterized protein</fullName>
    </submittedName>
</protein>
<sequence length="193" mass="22273">MSLYTSGTLESQGRSQRTDRDCSEQEDQCLDTMVDGRNLRENFPMLLFTVKSNQNPKKDDLKNMDQALQLHKILKDLLQLSMENKRFNQDSNYPELGEGFQEMFPKEIPFNNLVVIAKGWNSNKKFKLLEEGAARIRENQATIQAMEEKLNQKEHNLINSGSQGLNQKDYPLAQTTQAPANKWKRVTILHNSK</sequence>
<dbReference type="Proteomes" id="UP000765509">
    <property type="component" value="Unassembled WGS sequence"/>
</dbReference>
<proteinExistence type="predicted"/>
<evidence type="ECO:0000256" key="1">
    <source>
        <dbReference type="SAM" id="Coils"/>
    </source>
</evidence>
<reference evidence="3" key="1">
    <citation type="submission" date="2021-03" db="EMBL/GenBank/DDBJ databases">
        <title>Draft genome sequence of rust myrtle Austropuccinia psidii MF-1, a brazilian biotype.</title>
        <authorList>
            <person name="Quecine M.C."/>
            <person name="Pachon D.M.R."/>
            <person name="Bonatelli M.L."/>
            <person name="Correr F.H."/>
            <person name="Franceschini L.M."/>
            <person name="Leite T.F."/>
            <person name="Margarido G.R.A."/>
            <person name="Almeida C.A."/>
            <person name="Ferrarezi J.A."/>
            <person name="Labate C.A."/>
        </authorList>
    </citation>
    <scope>NUCLEOTIDE SEQUENCE</scope>
    <source>
        <strain evidence="3">MF-1</strain>
    </source>
</reference>
<name>A0A9Q3PF93_9BASI</name>